<proteinExistence type="predicted"/>
<feature type="compositionally biased region" description="Pro residues" evidence="1">
    <location>
        <begin position="56"/>
        <end position="67"/>
    </location>
</feature>
<dbReference type="PROSITE" id="PS50190">
    <property type="entry name" value="SEC7"/>
    <property type="match status" value="1"/>
</dbReference>
<dbReference type="SMART" id="SM00222">
    <property type="entry name" value="Sec7"/>
    <property type="match status" value="1"/>
</dbReference>
<feature type="region of interest" description="Disordered" evidence="1">
    <location>
        <begin position="979"/>
        <end position="1007"/>
    </location>
</feature>
<feature type="region of interest" description="Disordered" evidence="1">
    <location>
        <begin position="21"/>
        <end position="194"/>
    </location>
</feature>
<feature type="region of interest" description="Disordered" evidence="1">
    <location>
        <begin position="1090"/>
        <end position="1153"/>
    </location>
</feature>
<dbReference type="InterPro" id="IPR035999">
    <property type="entry name" value="Sec7_dom_sf"/>
</dbReference>
<feature type="domain" description="SEC7" evidence="2">
    <location>
        <begin position="821"/>
        <end position="976"/>
    </location>
</feature>
<dbReference type="InParanoid" id="G2QI75"/>
<dbReference type="Gene3D" id="2.30.29.30">
    <property type="entry name" value="Pleckstrin-homology domain (PH domain)/Phosphotyrosine-binding domain (PTB)"/>
    <property type="match status" value="1"/>
</dbReference>
<evidence type="ECO:0000256" key="1">
    <source>
        <dbReference type="SAM" id="MobiDB-lite"/>
    </source>
</evidence>
<feature type="region of interest" description="Disordered" evidence="1">
    <location>
        <begin position="1606"/>
        <end position="1644"/>
    </location>
</feature>
<feature type="region of interest" description="Disordered" evidence="1">
    <location>
        <begin position="251"/>
        <end position="328"/>
    </location>
</feature>
<dbReference type="OMA" id="FYTSIQK"/>
<feature type="compositionally biased region" description="Polar residues" evidence="1">
    <location>
        <begin position="1131"/>
        <end position="1153"/>
    </location>
</feature>
<dbReference type="GO" id="GO:0032012">
    <property type="term" value="P:regulation of ARF protein signal transduction"/>
    <property type="evidence" value="ECO:0007669"/>
    <property type="project" value="InterPro"/>
</dbReference>
<dbReference type="PANTHER" id="PTHR10663:SF373">
    <property type="entry name" value="PH AND SEC7 DOMAIN-CONTAINING PROTEIN C11E3.11C"/>
    <property type="match status" value="1"/>
</dbReference>
<feature type="compositionally biased region" description="Basic and acidic residues" evidence="1">
    <location>
        <begin position="747"/>
        <end position="757"/>
    </location>
</feature>
<feature type="compositionally biased region" description="Low complexity" evidence="1">
    <location>
        <begin position="456"/>
        <end position="465"/>
    </location>
</feature>
<feature type="compositionally biased region" description="Polar residues" evidence="1">
    <location>
        <begin position="535"/>
        <end position="544"/>
    </location>
</feature>
<dbReference type="STRING" id="573729.G2QI75"/>
<dbReference type="VEuPathDB" id="FungiDB:MYCTH_2309368"/>
<feature type="compositionally biased region" description="Low complexity" evidence="1">
    <location>
        <begin position="395"/>
        <end position="434"/>
    </location>
</feature>
<dbReference type="Proteomes" id="UP000007322">
    <property type="component" value="Chromosome 5"/>
</dbReference>
<feature type="region of interest" description="Disordered" evidence="1">
    <location>
        <begin position="374"/>
        <end position="835"/>
    </location>
</feature>
<name>G2QI75_THET4</name>
<evidence type="ECO:0000313" key="4">
    <source>
        <dbReference type="Proteomes" id="UP000007322"/>
    </source>
</evidence>
<keyword evidence="4" id="KW-1185">Reference proteome</keyword>
<feature type="compositionally biased region" description="Basic residues" evidence="1">
    <location>
        <begin position="310"/>
        <end position="320"/>
    </location>
</feature>
<dbReference type="InterPro" id="IPR000904">
    <property type="entry name" value="Sec7_dom"/>
</dbReference>
<dbReference type="RefSeq" id="XP_003665509.1">
    <property type="nucleotide sequence ID" value="XM_003665461.1"/>
</dbReference>
<dbReference type="SUPFAM" id="SSF50729">
    <property type="entry name" value="PH domain-like"/>
    <property type="match status" value="1"/>
</dbReference>
<dbReference type="Pfam" id="PF01369">
    <property type="entry name" value="Sec7"/>
    <property type="match status" value="1"/>
</dbReference>
<dbReference type="HOGENOM" id="CLU_001772_0_0_1"/>
<dbReference type="SUPFAM" id="SSF48425">
    <property type="entry name" value="Sec7 domain"/>
    <property type="match status" value="1"/>
</dbReference>
<feature type="compositionally biased region" description="Basic and acidic residues" evidence="1">
    <location>
        <begin position="68"/>
        <end position="91"/>
    </location>
</feature>
<feature type="compositionally biased region" description="Low complexity" evidence="1">
    <location>
        <begin position="497"/>
        <end position="516"/>
    </location>
</feature>
<protein>
    <recommendedName>
        <fullName evidence="2">SEC7 domain-containing protein</fullName>
    </recommendedName>
</protein>
<dbReference type="GO" id="GO:0005085">
    <property type="term" value="F:guanyl-nucleotide exchange factor activity"/>
    <property type="evidence" value="ECO:0007669"/>
    <property type="project" value="InterPro"/>
</dbReference>
<evidence type="ECO:0000313" key="3">
    <source>
        <dbReference type="EMBL" id="AEO60264.1"/>
    </source>
</evidence>
<feature type="region of interest" description="Disordered" evidence="1">
    <location>
        <begin position="1402"/>
        <end position="1421"/>
    </location>
</feature>
<dbReference type="InterPro" id="IPR023394">
    <property type="entry name" value="Sec7_C_sf"/>
</dbReference>
<feature type="compositionally biased region" description="Basic and acidic residues" evidence="1">
    <location>
        <begin position="988"/>
        <end position="1000"/>
    </location>
</feature>
<dbReference type="CDD" id="cd00171">
    <property type="entry name" value="Sec7"/>
    <property type="match status" value="1"/>
</dbReference>
<dbReference type="OrthoDB" id="2157641at2759"/>
<dbReference type="EMBL" id="CP003006">
    <property type="protein sequence ID" value="AEO60264.1"/>
    <property type="molecule type" value="Genomic_DNA"/>
</dbReference>
<feature type="compositionally biased region" description="Basic and acidic residues" evidence="1">
    <location>
        <begin position="710"/>
        <end position="719"/>
    </location>
</feature>
<feature type="compositionally biased region" description="Basic and acidic residues" evidence="1">
    <location>
        <begin position="617"/>
        <end position="630"/>
    </location>
</feature>
<sequence length="1666" mass="178517">MEGVERAAACATSRLLLFPAPDRSQCAEPTMAAPDSTTARRSARRNKPDLNINTSPSPPPPPPPPPRAPERERKSNRTRGGGDKDRSRDRVNNNISISNSNSNSNNHNQNNNGRGADIDALPRTPTSDSPRGSRALRLPDGQGRATADIETFLEGLTPVDVPIDMSSKENESENDGPEQQHRPTARDSHDLSLSPRQVTRDSLVANMLLSLDQLSLGQMATSYGHSGSAFDEPAVYPAFNDDARAMTFSSAYNSRPGRGNGHGYSYSSDLEGADDASRISSRGRRSNSSSGYQPGLGRINSMRELSQRSPGRHHHSRGGKGSKSSSLTSVDAGYAQVLGSQRWARGFGGRSSSFDGEPRPSAAPWQLEFSTSFLDDPYDAAPTPTVPGGPRKLNTVPSMPVMSPSEPTMSDPKAASAKGAAGPERGRSTRSSRSATVGRKPEPKFNPVRDPPPLPVLDLDSAPAPHIGYEKTKEAFPPSATQPQKEKQGFFRRMFGSSKTALSSSSSSPQASAFSSHQPKPSAPPSRDSAHPTAHTLQKKTSSFFRRRKHSVTDTEPPPVPAVPQTKLPLERVEALSVKPEPSPITSLRRAMDPFLQGSPVSSVALASPDAPLPSVEPRDDPPPPNEKKPGGRGAAEDDDGRVPRGFSPDYEPSPRAVIRKVDSEPPASRPVATPSRSPGEAPVDSPPKSFLRDNSDSEDSPVRQRKPPRSSEPREKSLRPGPQADGRTRSPSPVVSKSKSVPNLNKEARLSARLEPKPSPPIRTDRRDSDTLGLSPGAGGETAHKHRVPSLRVDSAEPSPKGTGTGTGESVSQSAKSIDEPEVVVGDPTEDDRQKAKQIYEGNEDFIQKDKAAAWMGEEGIVRQRTLRAYMELYDFENRSIVASLRMVCQRLLLRAETQQVDRILVAFSKRWCECNPNHGFKSIDVIHTICYSIILLNTDLHMADIEHKMTRSQFIKNTMTTIKTALEDSAPEAFDRPSILPGKGNLESEGRTSEDFKHNSFRASFKPPPRPGSALGAFSDQAPGDSCGPLVKAPFDGPFRAWENQVEIVLKDIYASIRDDRLPLFGAESLQQNPNGLSVMGMLKRSPSALSKAPSESVASTRGRVPDGAKANSSRWNTKSRSRPRGFNTGFSSSRTSFDDGNSVWTPTDSSATWSKLSLGRTHTSMSMDSFGSAYPRGDFHQSIGFANALSQAIIREDTALEPTKDDVKNAQLLEDESLELAGPPWVKEGIVTHKHHLDGIDKRARDRNWQEVFAVIQKGQLSLFSFSPNKTLRHKNRRGLGGNPPKGAVVGGGNWQDNATNLGTFSLRQTLASVLPPPGYSRSRPHVWALSLPTGAVHLFQVGTPEICKEFVNTANYWAARLSTHPLVGGISNIEYGWSDAVINSATTAAAVAAAAANDSTANGGGRPASGNKSHSRTGSAVNAAAVAAANIAGIGRSSMQSGRSMRSASFDFPVRPGSGSSGILGAALARPSTNNNSGGGANHISNGGSNPHHKLPGDRIHITDWVPPAPSMRPSALAEPEQLESLQAYVRSVEAELQAHNALRSPMLGAFSPRSANAAKAMANWERKSEYLLREIVKFRTYVDSLLAAKARAEEIYAERNGDKRQGGGGEIGKAGQEEDGGDDDAKREGNGDGIAVGEDGEVVFAGLGVPGGGGTGGRPVG</sequence>
<evidence type="ECO:0000259" key="2">
    <source>
        <dbReference type="PROSITE" id="PS50190"/>
    </source>
</evidence>
<dbReference type="Gene3D" id="1.10.1000.11">
    <property type="entry name" value="Arf Nucleotide-binding Site Opener,domain 2"/>
    <property type="match status" value="1"/>
</dbReference>
<dbReference type="Pfam" id="PF15410">
    <property type="entry name" value="PH_9"/>
    <property type="match status" value="1"/>
</dbReference>
<feature type="compositionally biased region" description="Basic and acidic residues" evidence="1">
    <location>
        <begin position="178"/>
        <end position="190"/>
    </location>
</feature>
<dbReference type="InterPro" id="IPR041681">
    <property type="entry name" value="PH_9"/>
</dbReference>
<dbReference type="KEGG" id="mtm:MYCTH_2309368"/>
<dbReference type="InterPro" id="IPR011993">
    <property type="entry name" value="PH-like_dom_sf"/>
</dbReference>
<feature type="compositionally biased region" description="Low complexity" evidence="1">
    <location>
        <begin position="731"/>
        <end position="743"/>
    </location>
</feature>
<reference evidence="3 4" key="1">
    <citation type="journal article" date="2011" name="Nat. Biotechnol.">
        <title>Comparative genomic analysis of the thermophilic biomass-degrading fungi Myceliophthora thermophila and Thielavia terrestris.</title>
        <authorList>
            <person name="Berka R.M."/>
            <person name="Grigoriev I.V."/>
            <person name="Otillar R."/>
            <person name="Salamov A."/>
            <person name="Grimwood J."/>
            <person name="Reid I."/>
            <person name="Ishmael N."/>
            <person name="John T."/>
            <person name="Darmond C."/>
            <person name="Moisan M.-C."/>
            <person name="Henrissat B."/>
            <person name="Coutinho P.M."/>
            <person name="Lombard V."/>
            <person name="Natvig D.O."/>
            <person name="Lindquist E."/>
            <person name="Schmutz J."/>
            <person name="Lucas S."/>
            <person name="Harris P."/>
            <person name="Powlowski J."/>
            <person name="Bellemare A."/>
            <person name="Taylor D."/>
            <person name="Butler G."/>
            <person name="de Vries R.P."/>
            <person name="Allijn I.E."/>
            <person name="van den Brink J."/>
            <person name="Ushinsky S."/>
            <person name="Storms R."/>
            <person name="Powell A.J."/>
            <person name="Paulsen I.T."/>
            <person name="Elbourne L.D.H."/>
            <person name="Baker S.E."/>
            <person name="Magnuson J."/>
            <person name="LaBoissiere S."/>
            <person name="Clutterbuck A.J."/>
            <person name="Martinez D."/>
            <person name="Wogulis M."/>
            <person name="de Leon A.L."/>
            <person name="Rey M.W."/>
            <person name="Tsang A."/>
        </authorList>
    </citation>
    <scope>NUCLEOTIDE SEQUENCE [LARGE SCALE GENOMIC DNA]</scope>
    <source>
        <strain evidence="4">ATCC 42464 / BCRC 31852 / DSM 1799</strain>
    </source>
</reference>
<feature type="compositionally biased region" description="Low complexity" evidence="1">
    <location>
        <begin position="92"/>
        <end position="112"/>
    </location>
</feature>
<accession>G2QI75</accession>
<dbReference type="GeneID" id="11511269"/>
<dbReference type="PANTHER" id="PTHR10663">
    <property type="entry name" value="GUANYL-NUCLEOTIDE EXCHANGE FACTOR"/>
    <property type="match status" value="1"/>
</dbReference>
<organism evidence="3 4">
    <name type="scientific">Thermothelomyces thermophilus (strain ATCC 42464 / BCRC 31852 / DSM 1799)</name>
    <name type="common">Sporotrichum thermophile</name>
    <dbReference type="NCBI Taxonomy" id="573729"/>
    <lineage>
        <taxon>Eukaryota</taxon>
        <taxon>Fungi</taxon>
        <taxon>Dikarya</taxon>
        <taxon>Ascomycota</taxon>
        <taxon>Pezizomycotina</taxon>
        <taxon>Sordariomycetes</taxon>
        <taxon>Sordariomycetidae</taxon>
        <taxon>Sordariales</taxon>
        <taxon>Chaetomiaceae</taxon>
        <taxon>Thermothelomyces</taxon>
    </lineage>
</organism>
<gene>
    <name evidence="3" type="ORF">MYCTH_2309368</name>
</gene>
<dbReference type="eggNOG" id="KOG0929">
    <property type="taxonomic scope" value="Eukaryota"/>
</dbReference>